<evidence type="ECO:0000313" key="2">
    <source>
        <dbReference type="EMBL" id="PNT74779.1"/>
    </source>
</evidence>
<dbReference type="EMBL" id="CM000880">
    <property type="protein sequence ID" value="PNT74779.1"/>
    <property type="molecule type" value="Genomic_DNA"/>
</dbReference>
<accession>A0A2K2DKH0</accession>
<reference evidence="2" key="2">
    <citation type="submission" date="2017-06" db="EMBL/GenBank/DDBJ databases">
        <title>WGS assembly of Brachypodium distachyon.</title>
        <authorList>
            <consortium name="The International Brachypodium Initiative"/>
            <person name="Lucas S."/>
            <person name="Harmon-Smith M."/>
            <person name="Lail K."/>
            <person name="Tice H."/>
            <person name="Grimwood J."/>
            <person name="Bruce D."/>
            <person name="Barry K."/>
            <person name="Shu S."/>
            <person name="Lindquist E."/>
            <person name="Wang M."/>
            <person name="Pitluck S."/>
            <person name="Vogel J.P."/>
            <person name="Garvin D.F."/>
            <person name="Mockler T.C."/>
            <person name="Schmutz J."/>
            <person name="Rokhsar D."/>
            <person name="Bevan M.W."/>
        </authorList>
    </citation>
    <scope>NUCLEOTIDE SEQUENCE</scope>
    <source>
        <strain evidence="2">Bd21</strain>
    </source>
</reference>
<sequence>MAALICASWAAAPPAPNAAASRGAAVARPARVTLQASRAPSPAPPLRIQRRPRAASILSRCHKGPDHRQEPEPELEPEDAGPNAPGASLESDVLADFRERLDKYRAEYRASLGLAPIAALSRVPPDMFRKQKDEILGHIREIHRKQKDEIFGHTREIRSSNPDIPNLMANMISLAVCENAQSALDLASTVMEISTLGIRSTEISQHTTNQAKKLLCMFNHLRLPASSWCESLAHSTWGRGIFFGRVFGCSNGSFALAASEEKYPQKIK</sequence>
<evidence type="ECO:0000313" key="3">
    <source>
        <dbReference type="EnsemblPlants" id="PNT74779"/>
    </source>
</evidence>
<dbReference type="EnsemblPlants" id="PNT74779">
    <property type="protein sequence ID" value="PNT74779"/>
    <property type="gene ID" value="BRADI_1g21831v3"/>
</dbReference>
<keyword evidence="4" id="KW-1185">Reference proteome</keyword>
<dbReference type="OrthoDB" id="660918at2759"/>
<organism evidence="2">
    <name type="scientific">Brachypodium distachyon</name>
    <name type="common">Purple false brome</name>
    <name type="synonym">Trachynia distachya</name>
    <dbReference type="NCBI Taxonomy" id="15368"/>
    <lineage>
        <taxon>Eukaryota</taxon>
        <taxon>Viridiplantae</taxon>
        <taxon>Streptophyta</taxon>
        <taxon>Embryophyta</taxon>
        <taxon>Tracheophyta</taxon>
        <taxon>Spermatophyta</taxon>
        <taxon>Magnoliopsida</taxon>
        <taxon>Liliopsida</taxon>
        <taxon>Poales</taxon>
        <taxon>Poaceae</taxon>
        <taxon>BOP clade</taxon>
        <taxon>Pooideae</taxon>
        <taxon>Stipodae</taxon>
        <taxon>Brachypodieae</taxon>
        <taxon>Brachypodium</taxon>
    </lineage>
</organism>
<evidence type="ECO:0000256" key="1">
    <source>
        <dbReference type="SAM" id="MobiDB-lite"/>
    </source>
</evidence>
<feature type="region of interest" description="Disordered" evidence="1">
    <location>
        <begin position="33"/>
        <end position="90"/>
    </location>
</feature>
<gene>
    <name evidence="3" type="primary">LOC104582033</name>
    <name evidence="2" type="ORF">BRADI_1g21831v3</name>
</gene>
<dbReference type="Proteomes" id="UP000008810">
    <property type="component" value="Chromosome 1"/>
</dbReference>
<evidence type="ECO:0000313" key="4">
    <source>
        <dbReference type="Proteomes" id="UP000008810"/>
    </source>
</evidence>
<dbReference type="Gramene" id="PNT74779">
    <property type="protein sequence ID" value="PNT74779"/>
    <property type="gene ID" value="BRADI_1g21831v3"/>
</dbReference>
<reference evidence="3" key="3">
    <citation type="submission" date="2018-08" db="UniProtKB">
        <authorList>
            <consortium name="EnsemblPlants"/>
        </authorList>
    </citation>
    <scope>IDENTIFICATION</scope>
    <source>
        <strain evidence="3">cv. Bd21</strain>
    </source>
</reference>
<proteinExistence type="predicted"/>
<reference evidence="2 3" key="1">
    <citation type="journal article" date="2010" name="Nature">
        <title>Genome sequencing and analysis of the model grass Brachypodium distachyon.</title>
        <authorList>
            <consortium name="International Brachypodium Initiative"/>
        </authorList>
    </citation>
    <scope>NUCLEOTIDE SEQUENCE [LARGE SCALE GENOMIC DNA]</scope>
    <source>
        <strain evidence="2">Bd21</strain>
        <strain evidence="3">cv. Bd21</strain>
    </source>
</reference>
<name>A0A2K2DKH0_BRADI</name>
<protein>
    <submittedName>
        <fullName evidence="2 3">Uncharacterized protein</fullName>
    </submittedName>
</protein>
<dbReference type="ExpressionAtlas" id="A0A2K2DKH0">
    <property type="expression patterns" value="baseline"/>
</dbReference>
<dbReference type="AlphaFoldDB" id="A0A2K2DKH0"/>